<dbReference type="OrthoDB" id="6332914at2"/>
<name>A0A3N5Z4A5_9ALTE</name>
<reference evidence="1 2" key="1">
    <citation type="submission" date="2018-11" db="EMBL/GenBank/DDBJ databases">
        <authorList>
            <person name="Ye M.-Q."/>
            <person name="Du Z.-J."/>
        </authorList>
    </citation>
    <scope>NUCLEOTIDE SEQUENCE [LARGE SCALE GENOMIC DNA]</scope>
    <source>
        <strain evidence="1 2">U0105</strain>
    </source>
</reference>
<proteinExistence type="predicted"/>
<keyword evidence="2" id="KW-1185">Reference proteome</keyword>
<evidence type="ECO:0000313" key="1">
    <source>
        <dbReference type="EMBL" id="RPJ64804.1"/>
    </source>
</evidence>
<gene>
    <name evidence="1" type="ORF">DRW07_17935</name>
</gene>
<dbReference type="EMBL" id="RPOK01000007">
    <property type="protein sequence ID" value="RPJ64804.1"/>
    <property type="molecule type" value="Genomic_DNA"/>
</dbReference>
<evidence type="ECO:0000313" key="2">
    <source>
        <dbReference type="Proteomes" id="UP000275281"/>
    </source>
</evidence>
<organism evidence="1 2">
    <name type="scientific">Alteromonas sediminis</name>
    <dbReference type="NCBI Taxonomy" id="2259342"/>
    <lineage>
        <taxon>Bacteria</taxon>
        <taxon>Pseudomonadati</taxon>
        <taxon>Pseudomonadota</taxon>
        <taxon>Gammaproteobacteria</taxon>
        <taxon>Alteromonadales</taxon>
        <taxon>Alteromonadaceae</taxon>
        <taxon>Alteromonas/Salinimonas group</taxon>
        <taxon>Alteromonas</taxon>
    </lineage>
</organism>
<sequence>MQHPFEITELTNQECEQAAGSASAAHDINTDSFYTPGILPPPIFITFALGEDGGELPIDDFV</sequence>
<protein>
    <submittedName>
        <fullName evidence="1">Uncharacterized protein</fullName>
    </submittedName>
</protein>
<dbReference type="RefSeq" id="WP_124029326.1">
    <property type="nucleotide sequence ID" value="NZ_JBHRSN010000012.1"/>
</dbReference>
<comment type="caution">
    <text evidence="1">The sequence shown here is derived from an EMBL/GenBank/DDBJ whole genome shotgun (WGS) entry which is preliminary data.</text>
</comment>
<dbReference type="AlphaFoldDB" id="A0A3N5Z4A5"/>
<accession>A0A3N5Z4A5</accession>
<dbReference type="Proteomes" id="UP000275281">
    <property type="component" value="Unassembled WGS sequence"/>
</dbReference>